<dbReference type="InterPro" id="IPR029787">
    <property type="entry name" value="Nucleotide_cyclase"/>
</dbReference>
<feature type="domain" description="GGDEF" evidence="5">
    <location>
        <begin position="251"/>
        <end position="382"/>
    </location>
</feature>
<evidence type="ECO:0000313" key="6">
    <source>
        <dbReference type="EMBL" id="QBK32079.1"/>
    </source>
</evidence>
<evidence type="ECO:0000313" key="7">
    <source>
        <dbReference type="Proteomes" id="UP000293719"/>
    </source>
</evidence>
<reference evidence="6 7" key="1">
    <citation type="journal article" date="2017" name="Int. J. Syst. Evol. Microbiol.">
        <title>Roseitalea porphyridii gen. nov., sp. nov., isolated from a red alga, and reclassification of Hoeflea suaedae Chung et al. 2013 as Pseudohoeflea suaedae gen. nov., comb. nov.</title>
        <authorList>
            <person name="Hyeon J.W."/>
            <person name="Jeong S.E."/>
            <person name="Baek K."/>
            <person name="Jeon C.O."/>
        </authorList>
    </citation>
    <scope>NUCLEOTIDE SEQUENCE [LARGE SCALE GENOMIC DNA]</scope>
    <source>
        <strain evidence="6 7">MA7-20</strain>
    </source>
</reference>
<dbReference type="CDD" id="cd01949">
    <property type="entry name" value="GGDEF"/>
    <property type="match status" value="1"/>
</dbReference>
<feature type="transmembrane region" description="Helical" evidence="4">
    <location>
        <begin position="64"/>
        <end position="88"/>
    </location>
</feature>
<keyword evidence="4" id="KW-1133">Transmembrane helix</keyword>
<dbReference type="Gene3D" id="3.30.70.270">
    <property type="match status" value="1"/>
</dbReference>
<evidence type="ECO:0000256" key="1">
    <source>
        <dbReference type="ARBA" id="ARBA00012528"/>
    </source>
</evidence>
<sequence length="396" mass="41486">MSVELTTAGIVASLGVLFGLNFIGLFVAAYALDRTSGHIVWYLAATVAFIVSGVAFLLSSLTPLTAPFLIIDDLFTGAGFALLGVGFARAFALDIPWRAMAAWMSVGLVLVPALALIGELALTRLIPVSVWHAVAPTVIGLVLWRAPEGRTIMRVLGAFVLVAALAVLVRPAFSVLITANPALDHARQVEIYGALVSIPFLVAMFGIAAGVFFHVMSDLAHGYRNASITDALTGLLNRRGFLDAAAEQIATPAHLIMVDIDRFKTINDGHGHDAGDRVLVAVAAIIARAAPRPHLSGRLGGEEFAIIAQRTETATARALAQSLRSAIAIELDGVVAEGVSVTASLGVAPIVDRDVASALIDADRALYAAKRAGRNAVRTAPDQVASPERRRGSRAG</sequence>
<dbReference type="EC" id="2.7.7.65" evidence="1"/>
<dbReference type="NCBIfam" id="TIGR00254">
    <property type="entry name" value="GGDEF"/>
    <property type="match status" value="1"/>
</dbReference>
<keyword evidence="4" id="KW-0812">Transmembrane</keyword>
<dbReference type="PROSITE" id="PS50887">
    <property type="entry name" value="GGDEF"/>
    <property type="match status" value="1"/>
</dbReference>
<evidence type="ECO:0000256" key="3">
    <source>
        <dbReference type="SAM" id="MobiDB-lite"/>
    </source>
</evidence>
<dbReference type="FunFam" id="3.30.70.270:FF:000001">
    <property type="entry name" value="Diguanylate cyclase domain protein"/>
    <property type="match status" value="1"/>
</dbReference>
<feature type="transmembrane region" description="Helical" evidence="4">
    <location>
        <begin position="124"/>
        <end position="144"/>
    </location>
</feature>
<dbReference type="GO" id="GO:0052621">
    <property type="term" value="F:diguanylate cyclase activity"/>
    <property type="evidence" value="ECO:0007669"/>
    <property type="project" value="UniProtKB-EC"/>
</dbReference>
<evidence type="ECO:0000256" key="2">
    <source>
        <dbReference type="ARBA" id="ARBA00034247"/>
    </source>
</evidence>
<dbReference type="KEGG" id="rpod:E0E05_16710"/>
<feature type="transmembrane region" description="Helical" evidence="4">
    <location>
        <begin position="191"/>
        <end position="215"/>
    </location>
</feature>
<feature type="transmembrane region" description="Helical" evidence="4">
    <location>
        <begin position="156"/>
        <end position="179"/>
    </location>
</feature>
<dbReference type="InterPro" id="IPR000160">
    <property type="entry name" value="GGDEF_dom"/>
</dbReference>
<feature type="transmembrane region" description="Helical" evidence="4">
    <location>
        <begin position="39"/>
        <end position="58"/>
    </location>
</feature>
<protein>
    <recommendedName>
        <fullName evidence="1">diguanylate cyclase</fullName>
        <ecNumber evidence="1">2.7.7.65</ecNumber>
    </recommendedName>
</protein>
<gene>
    <name evidence="6" type="ORF">E0E05_16710</name>
</gene>
<organism evidence="6 7">
    <name type="scientific">Roseitalea porphyridii</name>
    <dbReference type="NCBI Taxonomy" id="1852022"/>
    <lineage>
        <taxon>Bacteria</taxon>
        <taxon>Pseudomonadati</taxon>
        <taxon>Pseudomonadota</taxon>
        <taxon>Alphaproteobacteria</taxon>
        <taxon>Hyphomicrobiales</taxon>
        <taxon>Ahrensiaceae</taxon>
        <taxon>Roseitalea</taxon>
    </lineage>
</organism>
<dbReference type="PANTHER" id="PTHR45138">
    <property type="entry name" value="REGULATORY COMPONENTS OF SENSORY TRANSDUCTION SYSTEM"/>
    <property type="match status" value="1"/>
</dbReference>
<dbReference type="AlphaFoldDB" id="A0A4P6V5N6"/>
<keyword evidence="4" id="KW-0472">Membrane</keyword>
<dbReference type="SMART" id="SM00267">
    <property type="entry name" value="GGDEF"/>
    <property type="match status" value="1"/>
</dbReference>
<feature type="transmembrane region" description="Helical" evidence="4">
    <location>
        <begin position="100"/>
        <end position="118"/>
    </location>
</feature>
<name>A0A4P6V5N6_9HYPH</name>
<accession>A0A4P6V5N6</accession>
<feature type="transmembrane region" description="Helical" evidence="4">
    <location>
        <begin position="6"/>
        <end position="32"/>
    </location>
</feature>
<dbReference type="EMBL" id="CP036532">
    <property type="protein sequence ID" value="QBK32079.1"/>
    <property type="molecule type" value="Genomic_DNA"/>
</dbReference>
<keyword evidence="7" id="KW-1185">Reference proteome</keyword>
<dbReference type="Proteomes" id="UP000293719">
    <property type="component" value="Chromosome"/>
</dbReference>
<dbReference type="GO" id="GO:0043709">
    <property type="term" value="P:cell adhesion involved in single-species biofilm formation"/>
    <property type="evidence" value="ECO:0007669"/>
    <property type="project" value="TreeGrafter"/>
</dbReference>
<proteinExistence type="predicted"/>
<dbReference type="PANTHER" id="PTHR45138:SF9">
    <property type="entry name" value="DIGUANYLATE CYCLASE DGCM-RELATED"/>
    <property type="match status" value="1"/>
</dbReference>
<dbReference type="GO" id="GO:0005886">
    <property type="term" value="C:plasma membrane"/>
    <property type="evidence" value="ECO:0007669"/>
    <property type="project" value="TreeGrafter"/>
</dbReference>
<comment type="catalytic activity">
    <reaction evidence="2">
        <text>2 GTP = 3',3'-c-di-GMP + 2 diphosphate</text>
        <dbReference type="Rhea" id="RHEA:24898"/>
        <dbReference type="ChEBI" id="CHEBI:33019"/>
        <dbReference type="ChEBI" id="CHEBI:37565"/>
        <dbReference type="ChEBI" id="CHEBI:58805"/>
        <dbReference type="EC" id="2.7.7.65"/>
    </reaction>
</comment>
<evidence type="ECO:0000256" key="4">
    <source>
        <dbReference type="SAM" id="Phobius"/>
    </source>
</evidence>
<dbReference type="Pfam" id="PF00990">
    <property type="entry name" value="GGDEF"/>
    <property type="match status" value="1"/>
</dbReference>
<evidence type="ECO:0000259" key="5">
    <source>
        <dbReference type="PROSITE" id="PS50887"/>
    </source>
</evidence>
<dbReference type="GO" id="GO:1902201">
    <property type="term" value="P:negative regulation of bacterial-type flagellum-dependent cell motility"/>
    <property type="evidence" value="ECO:0007669"/>
    <property type="project" value="TreeGrafter"/>
</dbReference>
<feature type="region of interest" description="Disordered" evidence="3">
    <location>
        <begin position="373"/>
        <end position="396"/>
    </location>
</feature>
<dbReference type="InterPro" id="IPR050469">
    <property type="entry name" value="Diguanylate_Cyclase"/>
</dbReference>
<dbReference type="InterPro" id="IPR043128">
    <property type="entry name" value="Rev_trsase/Diguanyl_cyclase"/>
</dbReference>
<dbReference type="SUPFAM" id="SSF55073">
    <property type="entry name" value="Nucleotide cyclase"/>
    <property type="match status" value="1"/>
</dbReference>